<protein>
    <submittedName>
        <fullName evidence="2">Uncharacterized protein</fullName>
    </submittedName>
</protein>
<feature type="region of interest" description="Disordered" evidence="1">
    <location>
        <begin position="199"/>
        <end position="223"/>
    </location>
</feature>
<dbReference type="RefSeq" id="WP_125095214.1">
    <property type="nucleotide sequence ID" value="NZ_RRUE01000001.1"/>
</dbReference>
<evidence type="ECO:0000313" key="3">
    <source>
        <dbReference type="Proteomes" id="UP000270261"/>
    </source>
</evidence>
<evidence type="ECO:0000313" key="2">
    <source>
        <dbReference type="EMBL" id="RRN45787.1"/>
    </source>
</evidence>
<reference evidence="2 3" key="1">
    <citation type="submission" date="2018-11" db="EMBL/GenBank/DDBJ databases">
        <title>Genome sequencing of Lautropia sp. KCOM 2505 (= ChDC F240).</title>
        <authorList>
            <person name="Kook J.-K."/>
            <person name="Park S.-N."/>
            <person name="Lim Y.K."/>
        </authorList>
    </citation>
    <scope>NUCLEOTIDE SEQUENCE [LARGE SCALE GENOMIC DNA]</scope>
    <source>
        <strain evidence="2 3">KCOM 2505</strain>
    </source>
</reference>
<comment type="caution">
    <text evidence="2">The sequence shown here is derived from an EMBL/GenBank/DDBJ whole genome shotgun (WGS) entry which is preliminary data.</text>
</comment>
<feature type="compositionally biased region" description="Polar residues" evidence="1">
    <location>
        <begin position="202"/>
        <end position="217"/>
    </location>
</feature>
<gene>
    <name evidence="2" type="ORF">EHV23_06515</name>
</gene>
<accession>A0A3R8LPN6</accession>
<dbReference type="EMBL" id="RRUE01000001">
    <property type="protein sequence ID" value="RRN45787.1"/>
    <property type="molecule type" value="Genomic_DNA"/>
</dbReference>
<organism evidence="2 3">
    <name type="scientific">Lautropia dentalis</name>
    <dbReference type="NCBI Taxonomy" id="2490857"/>
    <lineage>
        <taxon>Bacteria</taxon>
        <taxon>Pseudomonadati</taxon>
        <taxon>Pseudomonadota</taxon>
        <taxon>Betaproteobacteria</taxon>
        <taxon>Burkholderiales</taxon>
        <taxon>Burkholderiaceae</taxon>
        <taxon>Lautropia</taxon>
    </lineage>
</organism>
<dbReference type="AlphaFoldDB" id="A0A3R8LPN6"/>
<proteinExistence type="predicted"/>
<sequence>MKVNDRSMSGKRRVGQHARYLATCIVLSGVFLSSVQAQPHYQPHEQMIMPDTLVPGGRVSISQFTSSIPQDDLLRQFEEAWTQPDAPPPMRSQRDGWQVITHLDGPVIESVELRRQGPGVQGRRVRWTPDEKAAGTLADDARWFGNLLPKTATALPAITHVDGGHRVSTFVATTDDSVVRLDNWIGRRLERQGYRIIGGGPNASQTGSANQAGSTKQTGKDGLGDTRAVFYARDGEEVALTVSKQANRQFAVMHWRRA</sequence>
<dbReference type="OrthoDB" id="9941949at2"/>
<dbReference type="Proteomes" id="UP000270261">
    <property type="component" value="Unassembled WGS sequence"/>
</dbReference>
<name>A0A3R8LPN6_9BURK</name>
<evidence type="ECO:0000256" key="1">
    <source>
        <dbReference type="SAM" id="MobiDB-lite"/>
    </source>
</evidence>
<keyword evidence="3" id="KW-1185">Reference proteome</keyword>